<feature type="domain" description="PDZ" evidence="7">
    <location>
        <begin position="106"/>
        <end position="189"/>
    </location>
</feature>
<dbReference type="InterPro" id="IPR055210">
    <property type="entry name" value="CtpA/B_N"/>
</dbReference>
<keyword evidence="6" id="KW-0812">Transmembrane</keyword>
<dbReference type="CDD" id="cd06782">
    <property type="entry name" value="cpPDZ_CPP-like"/>
    <property type="match status" value="1"/>
</dbReference>
<dbReference type="Gene3D" id="3.30.750.44">
    <property type="match status" value="1"/>
</dbReference>
<dbReference type="Pfam" id="PF03572">
    <property type="entry name" value="Peptidase_S41"/>
    <property type="match status" value="1"/>
</dbReference>
<dbReference type="PROSITE" id="PS50106">
    <property type="entry name" value="PDZ"/>
    <property type="match status" value="1"/>
</dbReference>
<dbReference type="SMART" id="SM00245">
    <property type="entry name" value="TSPc"/>
    <property type="match status" value="1"/>
</dbReference>
<protein>
    <submittedName>
        <fullName evidence="8">S41 family peptidase</fullName>
    </submittedName>
</protein>
<dbReference type="InterPro" id="IPR029045">
    <property type="entry name" value="ClpP/crotonase-like_dom_sf"/>
</dbReference>
<evidence type="ECO:0000259" key="7">
    <source>
        <dbReference type="PROSITE" id="PS50106"/>
    </source>
</evidence>
<keyword evidence="6" id="KW-0472">Membrane</keyword>
<dbReference type="SUPFAM" id="SSF50156">
    <property type="entry name" value="PDZ domain-like"/>
    <property type="match status" value="1"/>
</dbReference>
<dbReference type="Proteomes" id="UP000230353">
    <property type="component" value="Unassembled WGS sequence"/>
</dbReference>
<dbReference type="PANTHER" id="PTHR32060:SF30">
    <property type="entry name" value="CARBOXY-TERMINAL PROCESSING PROTEASE CTPA"/>
    <property type="match status" value="1"/>
</dbReference>
<name>A0A2H0WLK1_9BACT</name>
<dbReference type="SMART" id="SM00228">
    <property type="entry name" value="PDZ"/>
    <property type="match status" value="1"/>
</dbReference>
<dbReference type="EMBL" id="PEZL01000017">
    <property type="protein sequence ID" value="PIS13536.1"/>
    <property type="molecule type" value="Genomic_DNA"/>
</dbReference>
<evidence type="ECO:0000256" key="6">
    <source>
        <dbReference type="SAM" id="Phobius"/>
    </source>
</evidence>
<dbReference type="AlphaFoldDB" id="A0A2H0WLK1"/>
<reference evidence="9" key="1">
    <citation type="submission" date="2017-09" db="EMBL/GenBank/DDBJ databases">
        <title>Depth-based differentiation of microbial function through sediment-hosted aquifers and enrichment of novel symbionts in the deep terrestrial subsurface.</title>
        <authorList>
            <person name="Probst A.J."/>
            <person name="Ladd B."/>
            <person name="Jarett J.K."/>
            <person name="Geller-Mcgrath D.E."/>
            <person name="Sieber C.M.K."/>
            <person name="Emerson J.B."/>
            <person name="Anantharaman K."/>
            <person name="Thomas B.C."/>
            <person name="Malmstrom R."/>
            <person name="Stieglmeier M."/>
            <person name="Klingl A."/>
            <person name="Woyke T."/>
            <person name="Ryan C.M."/>
            <person name="Banfield J.F."/>
        </authorList>
    </citation>
    <scope>NUCLEOTIDE SEQUENCE [LARGE SCALE GENOMIC DNA]</scope>
</reference>
<comment type="similarity">
    <text evidence="1 5">Belongs to the peptidase S41A family.</text>
</comment>
<evidence type="ECO:0000256" key="1">
    <source>
        <dbReference type="ARBA" id="ARBA00009179"/>
    </source>
</evidence>
<dbReference type="FunFam" id="2.30.42.10:FF:000063">
    <property type="entry name" value="Peptidase, S41 family"/>
    <property type="match status" value="1"/>
</dbReference>
<dbReference type="InterPro" id="IPR036034">
    <property type="entry name" value="PDZ_sf"/>
</dbReference>
<keyword evidence="6" id="KW-1133">Transmembrane helix</keyword>
<keyword evidence="4 5" id="KW-0720">Serine protease</keyword>
<evidence type="ECO:0000256" key="4">
    <source>
        <dbReference type="ARBA" id="ARBA00022825"/>
    </source>
</evidence>
<dbReference type="GO" id="GO:0006508">
    <property type="term" value="P:proteolysis"/>
    <property type="evidence" value="ECO:0007669"/>
    <property type="project" value="UniProtKB-KW"/>
</dbReference>
<organism evidence="8 9">
    <name type="scientific">Candidatus Tagabacteria bacterium CG09_land_8_20_14_0_10_41_14</name>
    <dbReference type="NCBI Taxonomy" id="1975021"/>
    <lineage>
        <taxon>Bacteria</taxon>
        <taxon>Candidatus Tagaibacteriota</taxon>
    </lineage>
</organism>
<dbReference type="GO" id="GO:0004175">
    <property type="term" value="F:endopeptidase activity"/>
    <property type="evidence" value="ECO:0007669"/>
    <property type="project" value="TreeGrafter"/>
</dbReference>
<evidence type="ECO:0000256" key="5">
    <source>
        <dbReference type="RuleBase" id="RU004404"/>
    </source>
</evidence>
<dbReference type="CDD" id="cd07560">
    <property type="entry name" value="Peptidase_S41_CPP"/>
    <property type="match status" value="1"/>
</dbReference>
<proteinExistence type="inferred from homology"/>
<dbReference type="PANTHER" id="PTHR32060">
    <property type="entry name" value="TAIL-SPECIFIC PROTEASE"/>
    <property type="match status" value="1"/>
</dbReference>
<dbReference type="GO" id="GO:0007165">
    <property type="term" value="P:signal transduction"/>
    <property type="evidence" value="ECO:0007669"/>
    <property type="project" value="TreeGrafter"/>
</dbReference>
<dbReference type="SUPFAM" id="SSF52096">
    <property type="entry name" value="ClpP/crotonase"/>
    <property type="match status" value="1"/>
</dbReference>
<dbReference type="InterPro" id="IPR005151">
    <property type="entry name" value="Tail-specific_protease"/>
</dbReference>
<dbReference type="GO" id="GO:0030288">
    <property type="term" value="C:outer membrane-bounded periplasmic space"/>
    <property type="evidence" value="ECO:0007669"/>
    <property type="project" value="TreeGrafter"/>
</dbReference>
<dbReference type="Gene3D" id="3.90.226.10">
    <property type="entry name" value="2-enoyl-CoA Hydratase, Chain A, domain 1"/>
    <property type="match status" value="1"/>
</dbReference>
<feature type="transmembrane region" description="Helical" evidence="6">
    <location>
        <begin position="12"/>
        <end position="30"/>
    </location>
</feature>
<accession>A0A2H0WLK1</accession>
<dbReference type="InterPro" id="IPR041489">
    <property type="entry name" value="PDZ_6"/>
</dbReference>
<keyword evidence="3 5" id="KW-0378">Hydrolase</keyword>
<dbReference type="NCBIfam" id="TIGR00225">
    <property type="entry name" value="prc"/>
    <property type="match status" value="1"/>
</dbReference>
<evidence type="ECO:0000313" key="8">
    <source>
        <dbReference type="EMBL" id="PIS13536.1"/>
    </source>
</evidence>
<evidence type="ECO:0000313" key="9">
    <source>
        <dbReference type="Proteomes" id="UP000230353"/>
    </source>
</evidence>
<evidence type="ECO:0000256" key="2">
    <source>
        <dbReference type="ARBA" id="ARBA00022670"/>
    </source>
</evidence>
<dbReference type="InterPro" id="IPR001478">
    <property type="entry name" value="PDZ"/>
</dbReference>
<dbReference type="Pfam" id="PF22694">
    <property type="entry name" value="CtpB_N-like"/>
    <property type="match status" value="1"/>
</dbReference>
<dbReference type="GO" id="GO:0008236">
    <property type="term" value="F:serine-type peptidase activity"/>
    <property type="evidence" value="ECO:0007669"/>
    <property type="project" value="UniProtKB-KW"/>
</dbReference>
<keyword evidence="2 5" id="KW-0645">Protease</keyword>
<gene>
    <name evidence="8" type="ORF">COT67_01195</name>
</gene>
<comment type="caution">
    <text evidence="8">The sequence shown here is derived from an EMBL/GenBank/DDBJ whole genome shotgun (WGS) entry which is preliminary data.</text>
</comment>
<dbReference type="InterPro" id="IPR004447">
    <property type="entry name" value="Peptidase_S41A"/>
</dbReference>
<sequence length="404" mass="44973">MFNFIKKTSYWGAFAGILLSVFVLGLYLGYSNGPAIERVKNLTNKEAPLSLREDLDFNPFWQAWEFIEKKYVSNNGLDRQKMVWGAVSGLVGSLDDPYSVFFPPEESEVFKSNVRGDFEGVGMEIGMRKKLLTVIAPLKAAPAEKAGIKTGDTIIEINGETTMDITLDEAVQKIRGEKGTKVILTILREGREDPFKIEIIRDKIEIPVLDTEVKENGVFVIELYNFSARSNSEFRNALGEMLESGSDKLIVDLRGNPGGYLESAVDMASWFLPSGEVVVRERFSNNEEKLYRSKGYDLFEDLEMVVLVNQGSASASEIFAGALRDHDVAVLVGQQTYGKGSVQELLSVDGNSSLKLTIARWLTPNGDSISEKGLTPDVEVEYIEEDFEAGRDPQMERAMEILSQ</sequence>
<dbReference type="Gene3D" id="2.30.42.10">
    <property type="match status" value="1"/>
</dbReference>
<evidence type="ECO:0000256" key="3">
    <source>
        <dbReference type="ARBA" id="ARBA00022801"/>
    </source>
</evidence>
<dbReference type="Pfam" id="PF17820">
    <property type="entry name" value="PDZ_6"/>
    <property type="match status" value="1"/>
</dbReference>